<sequence>MTIPRFYCAGLAFAAAVGLSGCDDGGMQEVRQWMDEVRQNARVNVPKLSEPKKFLPFTYAQRDNVDPYSPSKLAIALAKAKANSNSALKPDMDRRREALESYPLDALRMVGTLQKPGINFALIQAEKTVFHLKVGNYVGQNFGMITNITETEVELKEIVQDASGEWVERQAKLELQESKK</sequence>
<comment type="caution">
    <text evidence="1">The sequence shown here is derived from an EMBL/GenBank/DDBJ whole genome shotgun (WGS) entry which is preliminary data.</text>
</comment>
<dbReference type="PIRSF" id="PIRSF016481">
    <property type="entry name" value="Pilus_assembly_PilP"/>
    <property type="match status" value="1"/>
</dbReference>
<keyword evidence="2" id="KW-1185">Reference proteome</keyword>
<dbReference type="InterPro" id="IPR007446">
    <property type="entry name" value="PilP"/>
</dbReference>
<dbReference type="PROSITE" id="PS51257">
    <property type="entry name" value="PROKAR_LIPOPROTEIN"/>
    <property type="match status" value="1"/>
</dbReference>
<evidence type="ECO:0000313" key="2">
    <source>
        <dbReference type="Proteomes" id="UP000266327"/>
    </source>
</evidence>
<dbReference type="Gene3D" id="2.30.30.830">
    <property type="match status" value="1"/>
</dbReference>
<dbReference type="Pfam" id="PF04351">
    <property type="entry name" value="PilP"/>
    <property type="match status" value="1"/>
</dbReference>
<dbReference type="AlphaFoldDB" id="A0A3A3G3C0"/>
<dbReference type="OrthoDB" id="5296580at2"/>
<protein>
    <submittedName>
        <fullName evidence="1">Pilus assembly protein PilP</fullName>
    </submittedName>
</protein>
<accession>A0A3A3G3C0</accession>
<evidence type="ECO:0000313" key="1">
    <source>
        <dbReference type="EMBL" id="RJG02344.1"/>
    </source>
</evidence>
<organism evidence="1 2">
    <name type="scientific">Noviherbaspirillum sedimenti</name>
    <dbReference type="NCBI Taxonomy" id="2320865"/>
    <lineage>
        <taxon>Bacteria</taxon>
        <taxon>Pseudomonadati</taxon>
        <taxon>Pseudomonadota</taxon>
        <taxon>Betaproteobacteria</taxon>
        <taxon>Burkholderiales</taxon>
        <taxon>Oxalobacteraceae</taxon>
        <taxon>Noviherbaspirillum</taxon>
    </lineage>
</organism>
<name>A0A3A3G3C0_9BURK</name>
<reference evidence="2" key="1">
    <citation type="submission" date="2018-09" db="EMBL/GenBank/DDBJ databases">
        <authorList>
            <person name="Zhu H."/>
        </authorList>
    </citation>
    <scope>NUCLEOTIDE SEQUENCE [LARGE SCALE GENOMIC DNA]</scope>
    <source>
        <strain evidence="2">K1S02-23</strain>
    </source>
</reference>
<dbReference type="RefSeq" id="WP_119785849.1">
    <property type="nucleotide sequence ID" value="NZ_QYUQ01000002.1"/>
</dbReference>
<dbReference type="EMBL" id="QYUQ01000002">
    <property type="protein sequence ID" value="RJG02344.1"/>
    <property type="molecule type" value="Genomic_DNA"/>
</dbReference>
<gene>
    <name evidence="1" type="ORF">D3878_12785</name>
</gene>
<dbReference type="Proteomes" id="UP000266327">
    <property type="component" value="Unassembled WGS sequence"/>
</dbReference>
<proteinExistence type="predicted"/>